<keyword evidence="3" id="KW-1185">Reference proteome</keyword>
<protein>
    <submittedName>
        <fullName evidence="2">Uncharacterized protein</fullName>
    </submittedName>
</protein>
<dbReference type="EMBL" id="BAAANF010000028">
    <property type="protein sequence ID" value="GAA1717617.1"/>
    <property type="molecule type" value="Genomic_DNA"/>
</dbReference>
<gene>
    <name evidence="2" type="ORF">GCM10009745_77960</name>
</gene>
<reference evidence="3" key="1">
    <citation type="journal article" date="2019" name="Int. J. Syst. Evol. Microbiol.">
        <title>The Global Catalogue of Microorganisms (GCM) 10K type strain sequencing project: providing services to taxonomists for standard genome sequencing and annotation.</title>
        <authorList>
            <consortium name="The Broad Institute Genomics Platform"/>
            <consortium name="The Broad Institute Genome Sequencing Center for Infectious Disease"/>
            <person name="Wu L."/>
            <person name="Ma J."/>
        </authorList>
    </citation>
    <scope>NUCLEOTIDE SEQUENCE [LARGE SCALE GENOMIC DNA]</scope>
    <source>
        <strain evidence="3">JCM 14307</strain>
    </source>
</reference>
<sequence>MRALPKRLWRRRLRRFQRYAVGGLVWLGGPRGMLWWMCGERISRRDRRRRQALLRSRVGWQILRALEKVHREVGEVLRARLPPKPRRGLRTRDCRTARLRLRGLSRRGVVGLLRVRVVTMRRLVDRSRHRVAAVVGVVAGLREGARAAKTLGVVVLRRAVMPMGPEVPVGSEVSVEPAGLVRLAGLLGPTGLVRLTGVMGLPGVTRLVGLAGVTGLM</sequence>
<dbReference type="Proteomes" id="UP001500280">
    <property type="component" value="Unassembled WGS sequence"/>
</dbReference>
<comment type="caution">
    <text evidence="2">The sequence shown here is derived from an EMBL/GenBank/DDBJ whole genome shotgun (WGS) entry which is preliminary data.</text>
</comment>
<keyword evidence="1" id="KW-0812">Transmembrane</keyword>
<accession>A0ABP4V6L7</accession>
<name>A0ABP4V6L7_9ACTN</name>
<evidence type="ECO:0000313" key="3">
    <source>
        <dbReference type="Proteomes" id="UP001500280"/>
    </source>
</evidence>
<proteinExistence type="predicted"/>
<evidence type="ECO:0000256" key="1">
    <source>
        <dbReference type="SAM" id="Phobius"/>
    </source>
</evidence>
<organism evidence="2 3">
    <name type="scientific">Kribbella yunnanensis</name>
    <dbReference type="NCBI Taxonomy" id="190194"/>
    <lineage>
        <taxon>Bacteria</taxon>
        <taxon>Bacillati</taxon>
        <taxon>Actinomycetota</taxon>
        <taxon>Actinomycetes</taxon>
        <taxon>Propionibacteriales</taxon>
        <taxon>Kribbellaceae</taxon>
        <taxon>Kribbella</taxon>
    </lineage>
</organism>
<keyword evidence="1" id="KW-0472">Membrane</keyword>
<feature type="transmembrane region" description="Helical" evidence="1">
    <location>
        <begin position="20"/>
        <end position="37"/>
    </location>
</feature>
<evidence type="ECO:0000313" key="2">
    <source>
        <dbReference type="EMBL" id="GAA1717617.1"/>
    </source>
</evidence>
<keyword evidence="1" id="KW-1133">Transmembrane helix</keyword>